<keyword evidence="3" id="KW-1185">Reference proteome</keyword>
<gene>
    <name evidence="2" type="ORF">D0Z70_17140</name>
</gene>
<name>A0A418YP85_9SPHN</name>
<protein>
    <submittedName>
        <fullName evidence="2">Peptidase</fullName>
    </submittedName>
</protein>
<dbReference type="OrthoDB" id="7475540at2"/>
<evidence type="ECO:0000313" key="3">
    <source>
        <dbReference type="Proteomes" id="UP000283469"/>
    </source>
</evidence>
<dbReference type="InterPro" id="IPR036286">
    <property type="entry name" value="LexA/Signal_pep-like_sf"/>
</dbReference>
<dbReference type="SUPFAM" id="SSF51306">
    <property type="entry name" value="LexA/Signal peptidase"/>
    <property type="match status" value="1"/>
</dbReference>
<dbReference type="AlphaFoldDB" id="A0A418YP85"/>
<evidence type="ECO:0000259" key="1">
    <source>
        <dbReference type="Pfam" id="PF10502"/>
    </source>
</evidence>
<feature type="domain" description="Peptidase S26" evidence="1">
    <location>
        <begin position="78"/>
        <end position="191"/>
    </location>
</feature>
<dbReference type="InterPro" id="IPR019533">
    <property type="entry name" value="Peptidase_S26"/>
</dbReference>
<dbReference type="GO" id="GO:0004252">
    <property type="term" value="F:serine-type endopeptidase activity"/>
    <property type="evidence" value="ECO:0007669"/>
    <property type="project" value="InterPro"/>
</dbReference>
<evidence type="ECO:0000313" key="2">
    <source>
        <dbReference type="EMBL" id="RJG53150.1"/>
    </source>
</evidence>
<reference evidence="2 3" key="1">
    <citation type="submission" date="2018-08" db="EMBL/GenBank/DDBJ databases">
        <title>Sphingobium sp. EO9.</title>
        <authorList>
            <person name="Park Y."/>
            <person name="Kim K.H."/>
            <person name="Jeon C.O."/>
        </authorList>
    </citation>
    <scope>NUCLEOTIDE SEQUENCE [LARGE SCALE GENOMIC DNA]</scope>
    <source>
        <strain evidence="2 3">EO9</strain>
    </source>
</reference>
<dbReference type="RefSeq" id="WP_119748570.1">
    <property type="nucleotide sequence ID" value="NZ_QVRA01000018.1"/>
</dbReference>
<accession>A0A418YP85</accession>
<organism evidence="2 3">
    <name type="scientific">Sphingobium terrigena</name>
    <dbReference type="NCBI Taxonomy" id="2304063"/>
    <lineage>
        <taxon>Bacteria</taxon>
        <taxon>Pseudomonadati</taxon>
        <taxon>Pseudomonadota</taxon>
        <taxon>Alphaproteobacteria</taxon>
        <taxon>Sphingomonadales</taxon>
        <taxon>Sphingomonadaceae</taxon>
        <taxon>Sphingobium</taxon>
    </lineage>
</organism>
<dbReference type="GO" id="GO:0006465">
    <property type="term" value="P:signal peptide processing"/>
    <property type="evidence" value="ECO:0007669"/>
    <property type="project" value="InterPro"/>
</dbReference>
<comment type="caution">
    <text evidence="2">The sequence shown here is derived from an EMBL/GenBank/DDBJ whole genome shotgun (WGS) entry which is preliminary data.</text>
</comment>
<dbReference type="Proteomes" id="UP000283469">
    <property type="component" value="Unassembled WGS sequence"/>
</dbReference>
<proteinExistence type="predicted"/>
<dbReference type="Pfam" id="PF10502">
    <property type="entry name" value="Peptidase_S26"/>
    <property type="match status" value="1"/>
</dbReference>
<dbReference type="EMBL" id="QVRA01000018">
    <property type="protein sequence ID" value="RJG53150.1"/>
    <property type="molecule type" value="Genomic_DNA"/>
</dbReference>
<sequence>MLRIAWALAKWIWLQLKELPLRAAVALGCSGLGEPPRPDQLLKAYCIVLPVGLLTWWAIPQFTLVMTPSIHAWAVRGDPGPIHKGDLVSFMLTNAVAGPKPVSVTKYVLCMPGERLDMIEKPSVGGHTWDGWYFCDGKLLGVSKPYGRKGQKLDHYQPKGVIIPSGYAYVGSSHPDGFDSRYYGPVAIDQLTRMEKML</sequence>